<dbReference type="InterPro" id="IPR000197">
    <property type="entry name" value="Znf_TAZ"/>
</dbReference>
<name>A0AAD2DSV7_9LAMI</name>
<evidence type="ECO:0000313" key="20">
    <source>
        <dbReference type="Proteomes" id="UP000834106"/>
    </source>
</evidence>
<keyword evidence="4" id="KW-0808">Transferase</keyword>
<dbReference type="Pfam" id="PF08214">
    <property type="entry name" value="HAT_KAT11"/>
    <property type="match status" value="1"/>
</dbReference>
<dbReference type="Gene3D" id="1.20.1020.10">
    <property type="entry name" value="TAZ domain"/>
    <property type="match status" value="1"/>
</dbReference>
<dbReference type="SUPFAM" id="SSF57903">
    <property type="entry name" value="FYVE/PHD zinc finger"/>
    <property type="match status" value="1"/>
</dbReference>
<evidence type="ECO:0000256" key="2">
    <source>
        <dbReference type="ARBA" id="ARBA00004123"/>
    </source>
</evidence>
<feature type="domain" description="CBP/p300-type HAT" evidence="18">
    <location>
        <begin position="928"/>
        <end position="1339"/>
    </location>
</feature>
<evidence type="ECO:0000256" key="10">
    <source>
        <dbReference type="ARBA" id="ARBA00023159"/>
    </source>
</evidence>
<keyword evidence="13" id="KW-0012">Acyltransferase</keyword>
<dbReference type="Proteomes" id="UP000834106">
    <property type="component" value="Chromosome 6"/>
</dbReference>
<keyword evidence="5" id="KW-0479">Metal-binding</keyword>
<keyword evidence="10" id="KW-0010">Activator</keyword>
<keyword evidence="6 15" id="KW-0863">Zinc-finger</keyword>
<dbReference type="PROSITE" id="PS50016">
    <property type="entry name" value="ZF_PHD_2"/>
    <property type="match status" value="1"/>
</dbReference>
<evidence type="ECO:0000313" key="19">
    <source>
        <dbReference type="EMBL" id="CAI9763333.1"/>
    </source>
</evidence>
<dbReference type="InterPro" id="IPR013178">
    <property type="entry name" value="Histone_AcTrfase_Rtt109/CBP"/>
</dbReference>
<dbReference type="GO" id="GO:0000123">
    <property type="term" value="C:histone acetyltransferase complex"/>
    <property type="evidence" value="ECO:0007669"/>
    <property type="project" value="TreeGrafter"/>
</dbReference>
<comment type="catalytic activity">
    <reaction evidence="14">
        <text>L-lysyl-[protein] + acetyl-CoA = N(6)-acetyl-L-lysyl-[protein] + CoA + H(+)</text>
        <dbReference type="Rhea" id="RHEA:45948"/>
        <dbReference type="Rhea" id="RHEA-COMP:9752"/>
        <dbReference type="Rhea" id="RHEA-COMP:10731"/>
        <dbReference type="ChEBI" id="CHEBI:15378"/>
        <dbReference type="ChEBI" id="CHEBI:29969"/>
        <dbReference type="ChEBI" id="CHEBI:57287"/>
        <dbReference type="ChEBI" id="CHEBI:57288"/>
        <dbReference type="ChEBI" id="CHEBI:61930"/>
        <dbReference type="EC" id="2.3.1.48"/>
    </reaction>
</comment>
<dbReference type="InterPro" id="IPR019787">
    <property type="entry name" value="Znf_PHD-finger"/>
</dbReference>
<keyword evidence="7" id="KW-0862">Zinc</keyword>
<dbReference type="SUPFAM" id="SSF57850">
    <property type="entry name" value="RING/U-box"/>
    <property type="match status" value="2"/>
</dbReference>
<dbReference type="SUPFAM" id="SSF57933">
    <property type="entry name" value="TAZ domain"/>
    <property type="match status" value="1"/>
</dbReference>
<dbReference type="GO" id="GO:0004402">
    <property type="term" value="F:histone acetyltransferase activity"/>
    <property type="evidence" value="ECO:0007669"/>
    <property type="project" value="InterPro"/>
</dbReference>
<proteinExistence type="predicted"/>
<sequence>MQHEAAIRITSTGLHKSKMDTDEQNYDPVFNRGIKGSVEQFSSVRQMCNIGYNNQLQSDWSCYPSHVNEFSSNKIEENLQKKIYSGSRKQRSDSVTDMELQLSGVSAFEDCPNQDMQSCQLENLIQHEIGYNSVHHEASSFLVSSWMPILRTTPGLHVSSSSYNSNPPYPGFDYSVPSRAVCSTNRTYGVNDSHGFQGPCSNGQELVASDGKNVFFPMDLMQVVGDVDPSLDHISSITGYSNICSSLEVSESTSKNYTLQKYGDQGESNLIKEGGLTENYLLKDGGLTENYLNAYHMDAPFSFGKNVVLDKYRNWLPQQVSERIPGDSGTFSTMTAWKSKSSHDEPLQSELQMLGSNNCHQQPAYFDKSSNAQSHGCTSKIECSTYSCMVQQQEVQLQETCFHNDTLEGPAPSFGPVGAAKRKESILSLDDILLLYITYKSIPVNAGTIRENFLDYLHLNVCNVQKCECEIYYILISHFDDCHDTGCSICGPVRELYPTGETQSGAGKLKRDLPEDLHAKDSNWMSSCIVEDVQPPSKRTKMESSILSHNRPPSAVTLPVNQRCKTEGHPLLGKRFGSPMYFEEEELVMKYEPSSSMEDPIRGGLPAKCSVDNIRFKCGNALGAVTLPVNQPCGSLEDPLIAVNFAVDKNRLESANACFRRTVVYSELKKSSEGPMYNQQDSSETNKDLLTSVESPPVMDGTNTSEVKTDVTLTSQGFNSDSKSVLSEECTNVKADSNIKDKANYAKIDMHCSSAESAANCMLQMESEYSKRCGVSLTDFFNTQQIKEHLSSLNQCIGQSIMKGSTENTRAQSLGQNTCQLCARDRIMLTSPPIYCSYCEACIKSNMTYYWTQDEMDARYCFCTLCFRKSRGGKISFRGLSFPKTKLQKYKNTAGIEESWVQCDKCECWQHQTCALYNPKSDLEGKRKYICPFCRLAEIGVQEHVTIPTALGAEDLPRTKLSDHIELRLFKSLDRERKERAKLSGKSPTEVVLLFQKIEGVDVCLFGMYVQKFGSDCRSPNQRCVYISYLDSVKYFRPEIRAATGEALRTFVYHEILIAYLDYCKKCGFTTCYIWACPPIKGEDYILYCHPDTQKTPKSDKLRHWYKSMIRKAVEKNIVVDHTNFYDHFFVPNVECNVKITAARLPYFDGAYWSTAAEDVMQNIEKGSGEGSEKMVQQLRRRRTLKSMGHSDLSADATKDLMVMEKLGQTILATKEDFIILRLQFTCTNCHEVILSGSRWACKQCKKFHLCARCLEVKCPTELKTHISISGEKHLLSQILVNDVPADTEDNDVILDNDIFSDRRSFLSFCEENSYQFDTLRRAKHSSMMILYHLHKMTALTKRRTCSLCHNDVVLEWHCEICPGFDVCSTCYSKEGEGCHVHLLIPHVLETDCKTKNKQELEERKAFKKKEMLDLLEHANQCRATRDNPCSHRNCIHIKWLFRHSHECEIRLAGDCKKCKRIWYLLLLHSEDCKDSNCRMPRCMDIKKRKTLTAQSASRQTRVAST</sequence>
<dbReference type="Gene3D" id="3.30.60.90">
    <property type="match status" value="2"/>
</dbReference>
<evidence type="ECO:0000256" key="8">
    <source>
        <dbReference type="ARBA" id="ARBA00022853"/>
    </source>
</evidence>
<dbReference type="PANTHER" id="PTHR13808">
    <property type="entry name" value="CBP/P300-RELATED"/>
    <property type="match status" value="1"/>
</dbReference>
<evidence type="ECO:0000259" key="17">
    <source>
        <dbReference type="PROSITE" id="PS50134"/>
    </source>
</evidence>
<dbReference type="InterPro" id="IPR001965">
    <property type="entry name" value="Znf_PHD"/>
</dbReference>
<dbReference type="GO" id="GO:0005667">
    <property type="term" value="C:transcription regulator complex"/>
    <property type="evidence" value="ECO:0007669"/>
    <property type="project" value="TreeGrafter"/>
</dbReference>
<evidence type="ECO:0000259" key="16">
    <source>
        <dbReference type="PROSITE" id="PS50016"/>
    </source>
</evidence>
<gene>
    <name evidence="19" type="ORF">FPE_LOCUS10763</name>
</gene>
<dbReference type="PROSITE" id="PS50134">
    <property type="entry name" value="ZF_TAZ"/>
    <property type="match status" value="1"/>
</dbReference>
<dbReference type="GO" id="GO:0005634">
    <property type="term" value="C:nucleus"/>
    <property type="evidence" value="ECO:0007669"/>
    <property type="project" value="UniProtKB-SubCell"/>
</dbReference>
<keyword evidence="20" id="KW-1185">Reference proteome</keyword>
<keyword evidence="11" id="KW-0804">Transcription</keyword>
<accession>A0AAD2DSV7</accession>
<keyword evidence="9" id="KW-0805">Transcription regulation</keyword>
<feature type="domain" description="TAZ-type" evidence="17">
    <location>
        <begin position="1400"/>
        <end position="1486"/>
    </location>
</feature>
<evidence type="ECO:0000256" key="9">
    <source>
        <dbReference type="ARBA" id="ARBA00023015"/>
    </source>
</evidence>
<organism evidence="19 20">
    <name type="scientific">Fraxinus pennsylvanica</name>
    <dbReference type="NCBI Taxonomy" id="56036"/>
    <lineage>
        <taxon>Eukaryota</taxon>
        <taxon>Viridiplantae</taxon>
        <taxon>Streptophyta</taxon>
        <taxon>Embryophyta</taxon>
        <taxon>Tracheophyta</taxon>
        <taxon>Spermatophyta</taxon>
        <taxon>Magnoliopsida</taxon>
        <taxon>eudicotyledons</taxon>
        <taxon>Gunneridae</taxon>
        <taxon>Pentapetalae</taxon>
        <taxon>asterids</taxon>
        <taxon>lamiids</taxon>
        <taxon>Lamiales</taxon>
        <taxon>Oleaceae</taxon>
        <taxon>Oleeae</taxon>
        <taxon>Fraxinus</taxon>
    </lineage>
</organism>
<dbReference type="Gene3D" id="3.30.40.10">
    <property type="entry name" value="Zinc/RING finger domain, C3HC4 (zinc finger)"/>
    <property type="match status" value="1"/>
</dbReference>
<dbReference type="SMART" id="SM01250">
    <property type="entry name" value="KAT11"/>
    <property type="match status" value="1"/>
</dbReference>
<evidence type="ECO:0000256" key="4">
    <source>
        <dbReference type="ARBA" id="ARBA00022679"/>
    </source>
</evidence>
<evidence type="ECO:0000256" key="14">
    <source>
        <dbReference type="ARBA" id="ARBA00048017"/>
    </source>
</evidence>
<evidence type="ECO:0000256" key="7">
    <source>
        <dbReference type="ARBA" id="ARBA00022833"/>
    </source>
</evidence>
<dbReference type="PROSITE" id="PS01359">
    <property type="entry name" value="ZF_PHD_1"/>
    <property type="match status" value="1"/>
</dbReference>
<comment type="subcellular location">
    <subcellularLocation>
        <location evidence="2">Nucleus</location>
    </subcellularLocation>
</comment>
<keyword evidence="12" id="KW-0539">Nucleus</keyword>
<dbReference type="Pfam" id="PF02135">
    <property type="entry name" value="zf-TAZ"/>
    <property type="match status" value="1"/>
</dbReference>
<dbReference type="GO" id="GO:0003713">
    <property type="term" value="F:transcription coactivator activity"/>
    <property type="evidence" value="ECO:0007669"/>
    <property type="project" value="TreeGrafter"/>
</dbReference>
<evidence type="ECO:0000256" key="3">
    <source>
        <dbReference type="ARBA" id="ARBA00013184"/>
    </source>
</evidence>
<dbReference type="GO" id="GO:0008270">
    <property type="term" value="F:zinc ion binding"/>
    <property type="evidence" value="ECO:0007669"/>
    <property type="project" value="UniProtKB-KW"/>
</dbReference>
<evidence type="ECO:0000256" key="5">
    <source>
        <dbReference type="ARBA" id="ARBA00022723"/>
    </source>
</evidence>
<dbReference type="InterPro" id="IPR043145">
    <property type="entry name" value="Znf_ZZ_sf"/>
</dbReference>
<keyword evidence="8" id="KW-0156">Chromatin regulator</keyword>
<dbReference type="EC" id="2.3.1.48" evidence="3"/>
<dbReference type="InterPro" id="IPR019786">
    <property type="entry name" value="Zinc_finger_PHD-type_CS"/>
</dbReference>
<feature type="domain" description="PHD-type" evidence="16">
    <location>
        <begin position="860"/>
        <end position="937"/>
    </location>
</feature>
<dbReference type="EMBL" id="OU503041">
    <property type="protein sequence ID" value="CAI9763333.1"/>
    <property type="molecule type" value="Genomic_DNA"/>
</dbReference>
<evidence type="ECO:0000256" key="6">
    <source>
        <dbReference type="ARBA" id="ARBA00022771"/>
    </source>
</evidence>
<dbReference type="InterPro" id="IPR011011">
    <property type="entry name" value="Znf_FYVE_PHD"/>
</dbReference>
<comment type="function">
    <text evidence="1">Acetyltransferase enzyme. Acetylates histones, giving a specific tag for transcriptional activation.</text>
</comment>
<evidence type="ECO:0000256" key="1">
    <source>
        <dbReference type="ARBA" id="ARBA00002581"/>
    </source>
</evidence>
<dbReference type="SMART" id="SM00291">
    <property type="entry name" value="ZnF_ZZ"/>
    <property type="match status" value="2"/>
</dbReference>
<protein>
    <recommendedName>
        <fullName evidence="3">histone acetyltransferase</fullName>
        <ecNumber evidence="3">2.3.1.48</ecNumber>
    </recommendedName>
</protein>
<evidence type="ECO:0000259" key="18">
    <source>
        <dbReference type="PROSITE" id="PS51727"/>
    </source>
</evidence>
<dbReference type="PANTHER" id="PTHR13808:SF53">
    <property type="entry name" value="HISTONE ACETYLTRANSFERASE HAC2"/>
    <property type="match status" value="1"/>
</dbReference>
<dbReference type="InterPro" id="IPR000433">
    <property type="entry name" value="Znf_ZZ"/>
</dbReference>
<dbReference type="InterPro" id="IPR035898">
    <property type="entry name" value="TAZ_dom_sf"/>
</dbReference>
<dbReference type="GO" id="GO:0045944">
    <property type="term" value="P:positive regulation of transcription by RNA polymerase II"/>
    <property type="evidence" value="ECO:0007669"/>
    <property type="project" value="TreeGrafter"/>
</dbReference>
<evidence type="ECO:0000256" key="13">
    <source>
        <dbReference type="ARBA" id="ARBA00023315"/>
    </source>
</evidence>
<dbReference type="SMART" id="SM00551">
    <property type="entry name" value="ZnF_TAZ"/>
    <property type="match status" value="1"/>
</dbReference>
<evidence type="ECO:0000256" key="15">
    <source>
        <dbReference type="PROSITE-ProRule" id="PRU00146"/>
    </source>
</evidence>
<dbReference type="InterPro" id="IPR031162">
    <property type="entry name" value="CBP_P300_HAT"/>
</dbReference>
<dbReference type="PROSITE" id="PS51727">
    <property type="entry name" value="CBP_P300_HAT"/>
    <property type="match status" value="1"/>
</dbReference>
<reference evidence="19" key="1">
    <citation type="submission" date="2023-05" db="EMBL/GenBank/DDBJ databases">
        <authorList>
            <person name="Huff M."/>
        </authorList>
    </citation>
    <scope>NUCLEOTIDE SEQUENCE</scope>
</reference>
<dbReference type="SMART" id="SM00249">
    <property type="entry name" value="PHD"/>
    <property type="match status" value="1"/>
</dbReference>
<dbReference type="InterPro" id="IPR013083">
    <property type="entry name" value="Znf_RING/FYVE/PHD"/>
</dbReference>
<evidence type="ECO:0000256" key="11">
    <source>
        <dbReference type="ARBA" id="ARBA00023163"/>
    </source>
</evidence>
<evidence type="ECO:0000256" key="12">
    <source>
        <dbReference type="ARBA" id="ARBA00023242"/>
    </source>
</evidence>
<dbReference type="GO" id="GO:0031490">
    <property type="term" value="F:chromatin DNA binding"/>
    <property type="evidence" value="ECO:0007669"/>
    <property type="project" value="TreeGrafter"/>
</dbReference>